<name>A0ACC1J444_9FUNG</name>
<proteinExistence type="predicted"/>
<organism evidence="1 2">
    <name type="scientific">Linderina macrospora</name>
    <dbReference type="NCBI Taxonomy" id="4868"/>
    <lineage>
        <taxon>Eukaryota</taxon>
        <taxon>Fungi</taxon>
        <taxon>Fungi incertae sedis</taxon>
        <taxon>Zoopagomycota</taxon>
        <taxon>Kickxellomycotina</taxon>
        <taxon>Kickxellomycetes</taxon>
        <taxon>Kickxellales</taxon>
        <taxon>Kickxellaceae</taxon>
        <taxon>Linderina</taxon>
    </lineage>
</organism>
<dbReference type="Proteomes" id="UP001150603">
    <property type="component" value="Unassembled WGS sequence"/>
</dbReference>
<gene>
    <name evidence="1" type="ORF">FBU59_004984</name>
</gene>
<accession>A0ACC1J444</accession>
<comment type="caution">
    <text evidence="1">The sequence shown here is derived from an EMBL/GenBank/DDBJ whole genome shotgun (WGS) entry which is preliminary data.</text>
</comment>
<evidence type="ECO:0000313" key="1">
    <source>
        <dbReference type="EMBL" id="KAJ1936657.1"/>
    </source>
</evidence>
<protein>
    <submittedName>
        <fullName evidence="1">Uncharacterized protein</fullName>
    </submittedName>
</protein>
<sequence length="381" mass="41473">MPIQSVVAECVADALRALPKAAFQVRVIQTADHQVPSLTPQKHHTSHFYSTTTFGRRLLVIISQNDTMVAALEAHEFTTVVAEITPPTTSVTVDACIEKLDTSGALAERMPLARALVGGYAASLRRYMGVGTRPNITLSLFARAQPEYLFARSQLNAAKRILDDLGLIKWWMLTLQFAITCSLSHTAVAHCIVPGLDVSEAPWFRQFANQHSAWRWGTQHPLEARAHDCVAQFPDDPMARLLAKEHTDKWTVRMLLDMLAVSEECGAGRRAAYFSVQLEGLPEGGSPDADQGTLSLDDFDRVLVALFDGEMDFSGREAARVSTRKFIDFVDTNSLDPAGPIVAASTGAAHAVPAPAAPAAHAAPPVNDLTMVIRKKRKVAK</sequence>
<evidence type="ECO:0000313" key="2">
    <source>
        <dbReference type="Proteomes" id="UP001150603"/>
    </source>
</evidence>
<dbReference type="EMBL" id="JANBPW010003799">
    <property type="protein sequence ID" value="KAJ1936657.1"/>
    <property type="molecule type" value="Genomic_DNA"/>
</dbReference>
<reference evidence="1" key="1">
    <citation type="submission" date="2022-07" db="EMBL/GenBank/DDBJ databases">
        <title>Phylogenomic reconstructions and comparative analyses of Kickxellomycotina fungi.</title>
        <authorList>
            <person name="Reynolds N.K."/>
            <person name="Stajich J.E."/>
            <person name="Barry K."/>
            <person name="Grigoriev I.V."/>
            <person name="Crous P."/>
            <person name="Smith M.E."/>
        </authorList>
    </citation>
    <scope>NUCLEOTIDE SEQUENCE</scope>
    <source>
        <strain evidence="1">NRRL 5244</strain>
    </source>
</reference>
<keyword evidence="2" id="KW-1185">Reference proteome</keyword>